<dbReference type="AlphaFoldDB" id="A0A106BR33"/>
<dbReference type="OrthoDB" id="9773538at2"/>
<dbReference type="InterPro" id="IPR001567">
    <property type="entry name" value="Pept_M3A_M3B_dom"/>
</dbReference>
<keyword evidence="6 9" id="KW-0482">Metalloprotease</keyword>
<comment type="similarity">
    <text evidence="1 9">Belongs to the peptidase M3 family.</text>
</comment>
<dbReference type="SUPFAM" id="SSF55486">
    <property type="entry name" value="Metalloproteases ('zincins'), catalytic domain"/>
    <property type="match status" value="1"/>
</dbReference>
<evidence type="ECO:0000256" key="4">
    <source>
        <dbReference type="ARBA" id="ARBA00022801"/>
    </source>
</evidence>
<dbReference type="PANTHER" id="PTHR11804">
    <property type="entry name" value="PROTEASE M3 THIMET OLIGOPEPTIDASE-RELATED"/>
    <property type="match status" value="1"/>
</dbReference>
<accession>A0A106BR33</accession>
<dbReference type="InterPro" id="IPR045090">
    <property type="entry name" value="Pept_M3A_M3B"/>
</dbReference>
<dbReference type="EMBL" id="LDUG01000019">
    <property type="protein sequence ID" value="KVW96808.1"/>
    <property type="molecule type" value="Genomic_DNA"/>
</dbReference>
<keyword evidence="3 9" id="KW-0479">Metal-binding</keyword>
<dbReference type="InterPro" id="IPR034005">
    <property type="entry name" value="M3A_DCP"/>
</dbReference>
<dbReference type="Gene3D" id="3.40.390.10">
    <property type="entry name" value="Collagenase (Catalytic Domain)"/>
    <property type="match status" value="1"/>
</dbReference>
<evidence type="ECO:0000256" key="7">
    <source>
        <dbReference type="ARBA" id="ARBA00024603"/>
    </source>
</evidence>
<evidence type="ECO:0000313" key="13">
    <source>
        <dbReference type="EMBL" id="KVW96808.1"/>
    </source>
</evidence>
<comment type="caution">
    <text evidence="13">The sequence shown here is derived from an EMBL/GenBank/DDBJ whole genome shotgun (WGS) entry which is preliminary data.</text>
</comment>
<evidence type="ECO:0000256" key="6">
    <source>
        <dbReference type="ARBA" id="ARBA00023049"/>
    </source>
</evidence>
<evidence type="ECO:0000256" key="5">
    <source>
        <dbReference type="ARBA" id="ARBA00022833"/>
    </source>
</evidence>
<dbReference type="PANTHER" id="PTHR11804:SF84">
    <property type="entry name" value="SACCHAROLYSIN"/>
    <property type="match status" value="1"/>
</dbReference>
<evidence type="ECO:0000256" key="2">
    <source>
        <dbReference type="ARBA" id="ARBA00022670"/>
    </source>
</evidence>
<dbReference type="FunFam" id="3.40.390.10:FF:000009">
    <property type="entry name" value="Oligopeptidase A"/>
    <property type="match status" value="1"/>
</dbReference>
<keyword evidence="14" id="KW-1185">Reference proteome</keyword>
<dbReference type="GO" id="GO:0006508">
    <property type="term" value="P:proteolysis"/>
    <property type="evidence" value="ECO:0007669"/>
    <property type="project" value="UniProtKB-KW"/>
</dbReference>
<comment type="cofactor">
    <cofactor evidence="9">
        <name>Zn(2+)</name>
        <dbReference type="ChEBI" id="CHEBI:29105"/>
    </cofactor>
    <text evidence="9">Binds 1 zinc ion.</text>
</comment>
<dbReference type="InterPro" id="IPR024079">
    <property type="entry name" value="MetalloPept_cat_dom_sf"/>
</dbReference>
<dbReference type="InterPro" id="IPR024077">
    <property type="entry name" value="Neurolysin/TOP_dom2"/>
</dbReference>
<feature type="domain" description="Oligopeptidase A N-terminal" evidence="12">
    <location>
        <begin position="26"/>
        <end position="148"/>
    </location>
</feature>
<evidence type="ECO:0000256" key="9">
    <source>
        <dbReference type="RuleBase" id="RU003435"/>
    </source>
</evidence>
<dbReference type="Gene3D" id="1.10.1370.10">
    <property type="entry name" value="Neurolysin, domain 3"/>
    <property type="match status" value="1"/>
</dbReference>
<reference evidence="13 14" key="1">
    <citation type="journal article" date="2015" name="Appl. Environ. Microbiol.">
        <title>Aerobic and Anaerobic Thiosulfate Oxidation by a Cold-Adapted, Subglacial Chemoautotroph.</title>
        <authorList>
            <person name="Harrold Z.R."/>
            <person name="Skidmore M.L."/>
            <person name="Hamilton T.L."/>
            <person name="Desch L."/>
            <person name="Amada K."/>
            <person name="van Gelder W."/>
            <person name="Glover K."/>
            <person name="Roden E.E."/>
            <person name="Boyd E.S."/>
        </authorList>
    </citation>
    <scope>NUCLEOTIDE SEQUENCE [LARGE SCALE GENOMIC DNA]</scope>
    <source>
        <strain evidence="13 14">RG</strain>
    </source>
</reference>
<keyword evidence="4 9" id="KW-0378">Hydrolase</keyword>
<dbReference type="GO" id="GO:0004222">
    <property type="term" value="F:metalloendopeptidase activity"/>
    <property type="evidence" value="ECO:0007669"/>
    <property type="project" value="UniProtKB-EC"/>
</dbReference>
<dbReference type="Pfam" id="PF01432">
    <property type="entry name" value="Peptidase_M3"/>
    <property type="match status" value="1"/>
</dbReference>
<gene>
    <name evidence="13" type="ORF">ABW22_07665</name>
</gene>
<evidence type="ECO:0000256" key="3">
    <source>
        <dbReference type="ARBA" id="ARBA00022723"/>
    </source>
</evidence>
<feature type="region of interest" description="Disordered" evidence="10">
    <location>
        <begin position="246"/>
        <end position="284"/>
    </location>
</feature>
<dbReference type="Pfam" id="PF19310">
    <property type="entry name" value="TOP_N"/>
    <property type="match status" value="1"/>
</dbReference>
<dbReference type="PATRIC" id="fig|36861.3.peg.1010"/>
<proteinExistence type="inferred from homology"/>
<evidence type="ECO:0000256" key="8">
    <source>
        <dbReference type="ARBA" id="ARBA00026100"/>
    </source>
</evidence>
<dbReference type="InterPro" id="IPR045666">
    <property type="entry name" value="OpdA_N"/>
</dbReference>
<evidence type="ECO:0000256" key="1">
    <source>
        <dbReference type="ARBA" id="ARBA00006040"/>
    </source>
</evidence>
<dbReference type="RefSeq" id="WP_059754306.1">
    <property type="nucleotide sequence ID" value="NZ_LDUG01000019.1"/>
</dbReference>
<dbReference type="STRING" id="1123392.GCA_000376425_02065"/>
<organism evidence="13 14">
    <name type="scientific">Thiobacillus denitrificans</name>
    <dbReference type="NCBI Taxonomy" id="36861"/>
    <lineage>
        <taxon>Bacteria</taxon>
        <taxon>Pseudomonadati</taxon>
        <taxon>Pseudomonadota</taxon>
        <taxon>Betaproteobacteria</taxon>
        <taxon>Nitrosomonadales</taxon>
        <taxon>Thiobacillaceae</taxon>
        <taxon>Thiobacillus</taxon>
    </lineage>
</organism>
<dbReference type="CDD" id="cd06456">
    <property type="entry name" value="M3A_DCP"/>
    <property type="match status" value="1"/>
</dbReference>
<protein>
    <recommendedName>
        <fullName evidence="8">oligopeptidase A</fullName>
        <ecNumber evidence="8">3.4.24.70</ecNumber>
    </recommendedName>
</protein>
<evidence type="ECO:0000313" key="14">
    <source>
        <dbReference type="Proteomes" id="UP000064243"/>
    </source>
</evidence>
<dbReference type="Proteomes" id="UP000064243">
    <property type="component" value="Unassembled WGS sequence"/>
</dbReference>
<evidence type="ECO:0000256" key="10">
    <source>
        <dbReference type="SAM" id="MobiDB-lite"/>
    </source>
</evidence>
<feature type="domain" description="Peptidase M3A/M3B catalytic" evidence="11">
    <location>
        <begin position="286"/>
        <end position="715"/>
    </location>
</feature>
<dbReference type="GO" id="GO:0006518">
    <property type="term" value="P:peptide metabolic process"/>
    <property type="evidence" value="ECO:0007669"/>
    <property type="project" value="TreeGrafter"/>
</dbReference>
<name>A0A106BR33_THIDE</name>
<dbReference type="GO" id="GO:0005829">
    <property type="term" value="C:cytosol"/>
    <property type="evidence" value="ECO:0007669"/>
    <property type="project" value="UniProtKB-ARBA"/>
</dbReference>
<dbReference type="GO" id="GO:0046872">
    <property type="term" value="F:metal ion binding"/>
    <property type="evidence" value="ECO:0007669"/>
    <property type="project" value="UniProtKB-UniRule"/>
</dbReference>
<evidence type="ECO:0000259" key="12">
    <source>
        <dbReference type="Pfam" id="PF19310"/>
    </source>
</evidence>
<evidence type="ECO:0000259" key="11">
    <source>
        <dbReference type="Pfam" id="PF01432"/>
    </source>
</evidence>
<comment type="catalytic activity">
    <reaction evidence="7">
        <text>Hydrolysis of oligopeptides, with broad specificity. Gly or Ala commonly occur as P1 or P1' residues, but more distant residues are also important, as is shown by the fact that Z-Gly-Pro-Gly-|-Gly-Pro-Ala is cleaved, but not Z-(Gly)(5).</text>
        <dbReference type="EC" id="3.4.24.70"/>
    </reaction>
</comment>
<sequence length="717" mass="80186">MNPLLDFSGLPRFAEFKPETVTPAIDQLLADCRAAVEHAMAADTPAEWDAFVAPLDDANEKLGRAWGQVSHLHSVMDSPELREVYNANLPKITIYYAELGQNEALFNKFKALKARPDFAALSAPRQKIVDNELRDFRLGGAELPDDKKARFMQVQEELAQLSAKFEENILDATNEFALTVDDAAQLAGVPDDVQAMMKAAAEADGKSGWKITLQMPSYLPVMQYADNRGLREQLYRAYVTRASEFGRPEHPQGVGHGCPRKGEAAVVKPTSRQQPRTKDAEASTTVHLDNTPLISGILRLRREAAELLGFRSYAEVSLAAKMADTPTEVLKFLDELGARARPYAEKDYAELMAFARDELGMSELQAWDTPYVSEKLSVARYSFSDQEVKQYFPEPRVLTGLFRLIETLYGLHVREDSAPAWHPDVKFYTLSDHSGQRIGQFYLDLYARASKRGGAWMDDVITRRKKDDGIQTPVAYLNCNFSGPVGGKPALFTHDEVITLFHEAGHGLHHLLTQIEELGVSGINGVEWDAVELPSQFMENFCWEWDVLKHMTAHVDTGEPLPRALFDKMLAAKNFQSGLQTLRQIEFASFDMHLHDDFDPNGSRTALDLINDIRQQVAVLIPPAYNRFPNNFSHIFAGGYAAGYYSYKWAEVLSADAYALFEDEAEGYGGVLNPEVGHRFWSEILAQGGARPALESFKAFRGREPTIDALLRHNGMA</sequence>
<keyword evidence="2 9" id="KW-0645">Protease</keyword>
<dbReference type="EC" id="3.4.24.70" evidence="8"/>
<keyword evidence="5 9" id="KW-0862">Zinc</keyword>